<evidence type="ECO:0000256" key="1">
    <source>
        <dbReference type="ARBA" id="ARBA00004138"/>
    </source>
</evidence>
<feature type="compositionally biased region" description="Basic and acidic residues" evidence="7">
    <location>
        <begin position="865"/>
        <end position="876"/>
    </location>
</feature>
<reference evidence="10" key="1">
    <citation type="submission" date="2022-07" db="EMBL/GenBank/DDBJ databases">
        <title>Chromosome-level genome of Muraenolepis orangiensis.</title>
        <authorList>
            <person name="Kim J."/>
        </authorList>
    </citation>
    <scope>NUCLEOTIDE SEQUENCE</scope>
    <source>
        <strain evidence="10">KU_S4_2022</strain>
        <tissue evidence="10">Muscle</tissue>
    </source>
</reference>
<protein>
    <submittedName>
        <fullName evidence="10">Uncharacterized protein</fullName>
    </submittedName>
</protein>
<evidence type="ECO:0000256" key="4">
    <source>
        <dbReference type="ARBA" id="ARBA00023069"/>
    </source>
</evidence>
<dbReference type="Proteomes" id="UP001148018">
    <property type="component" value="Unassembled WGS sequence"/>
</dbReference>
<feature type="coiled-coil region" evidence="6">
    <location>
        <begin position="643"/>
        <end position="686"/>
    </location>
</feature>
<feature type="region of interest" description="Disordered" evidence="7">
    <location>
        <begin position="851"/>
        <end position="901"/>
    </location>
</feature>
<keyword evidence="6" id="KW-0175">Coiled coil</keyword>
<evidence type="ECO:0000256" key="2">
    <source>
        <dbReference type="ARBA" id="ARBA00022574"/>
    </source>
</evidence>
<feature type="compositionally biased region" description="Basic and acidic residues" evidence="7">
    <location>
        <begin position="885"/>
        <end position="894"/>
    </location>
</feature>
<dbReference type="GO" id="GO:0030991">
    <property type="term" value="C:intraciliary transport particle A"/>
    <property type="evidence" value="ECO:0007669"/>
    <property type="project" value="TreeGrafter"/>
</dbReference>
<dbReference type="Pfam" id="PF24760">
    <property type="entry name" value="TPR_IF140_C"/>
    <property type="match status" value="1"/>
</dbReference>
<dbReference type="InterPro" id="IPR056156">
    <property type="entry name" value="TPR_IF140_C"/>
</dbReference>
<keyword evidence="5" id="KW-0966">Cell projection</keyword>
<sequence length="957" mass="109253">MARMCVKNRRMDVARVCLGNMGDARAARALRQAEAEPEPEVQVAVLAVQLGMLEEAEKLYRSCERFDLLNQFYQASGRWQQALETGETSDRIHLRNTYYHYGKHLEAMGDRTLAISYYEKSDTHRFEVPRMLQDDSVSLESYVNKKKDKDIYKWWAQYMESQADMDTALLYYENAQDYLSLVRVHCYLGNMEKASEIANDTGNRAASYYLARQYEGQQEVKQAVHFYTRAQAYNNAIRLCKENNLDDQLMNLALLSNPEDMMDAACYFEESEHGHMDRAVVLYHKAGHMSKALELAFATQQFSALQLIAEDLNDMSDPTLLARCSDFFIEHGQYQKAVELLVAAKKETGELPEDSRRELLEGIADCCMRQGDYHLATKKYTQAGNKLKAMRALLKSGDTEKIVFFAGVCRQKEIYIMAGNYLQSLDWRKNPDIMKNIIGFYTKGRALDLLAGFYQACAQEEIDDFRNYEKALGAMSEAYKCLSKSKERSPGEQEGRLAQLQQTVSLVKRFCQARRLCDEDPGEAMGLCEALLEEPELDTAVRTGDIYGLIVEILCQQGNFQQAYRKLEELQKSQPSLNISSYVGEASLGALQEALGVSLGRSPAADEKQHLSTRTLHLEGRVSHLSASNTHLASKLGRAEEDKLKLSKDLVEEKLDLNAMREEIVVAQLKEERDSLRRELPLLLSRLQVATESSLSEEQHKRSSEVPPCRPLHEQQLSILEGELQRISTLINTLLVIGKEQQKQKEAIQRIQQRLSEQSTSPKGQLAELEKENSTLQLQIKHLNEEYRTRLVCYLHDLAGMLEEVRSSYHSREVQLAAAARSYKKKLQRLSRIHQRLLMAYRIQQEQILSRPESGLDPGPPEGHFSLEEPEGHFSLEDPQGPQHTELHTTREPIRAQGNPGQTIEEAKVDMEEHQKEITPSILEVYEKERAQLITRTMVAEGQVSELQQYIDNHLAR</sequence>
<feature type="domain" description="IF140 C-terminal TPR" evidence="8">
    <location>
        <begin position="448"/>
        <end position="571"/>
    </location>
</feature>
<dbReference type="PANTHER" id="PTHR15722">
    <property type="entry name" value="IFT140/172-RELATED"/>
    <property type="match status" value="1"/>
</dbReference>
<dbReference type="GO" id="GO:0036064">
    <property type="term" value="C:ciliary basal body"/>
    <property type="evidence" value="ECO:0007669"/>
    <property type="project" value="TreeGrafter"/>
</dbReference>
<comment type="caution">
    <text evidence="10">The sequence shown here is derived from an EMBL/GenBank/DDBJ whole genome shotgun (WGS) entry which is preliminary data.</text>
</comment>
<accession>A0A9Q0EL78</accession>
<gene>
    <name evidence="10" type="ORF">NHX12_024942</name>
</gene>
<comment type="subcellular location">
    <subcellularLocation>
        <location evidence="1">Cell projection</location>
        <location evidence="1">Cilium</location>
    </subcellularLocation>
</comment>
<dbReference type="FunFam" id="1.25.40.470:FF:000010">
    <property type="entry name" value="Intraflagellar transport 140 homolog (Chlamydomonas)"/>
    <property type="match status" value="1"/>
</dbReference>
<proteinExistence type="predicted"/>
<evidence type="ECO:0000313" key="11">
    <source>
        <dbReference type="Proteomes" id="UP001148018"/>
    </source>
</evidence>
<dbReference type="OrthoDB" id="10258787at2759"/>
<dbReference type="InterPro" id="IPR011990">
    <property type="entry name" value="TPR-like_helical_dom_sf"/>
</dbReference>
<evidence type="ECO:0000313" key="10">
    <source>
        <dbReference type="EMBL" id="KAJ3607891.1"/>
    </source>
</evidence>
<dbReference type="PANTHER" id="PTHR15722:SF7">
    <property type="entry name" value="INTRAFLAGELLAR TRANSPORT PROTEIN 140 HOMOLOG"/>
    <property type="match status" value="1"/>
</dbReference>
<keyword evidence="4" id="KW-0969">Cilium</keyword>
<name>A0A9Q0EL78_9TELE</name>
<evidence type="ECO:0000256" key="5">
    <source>
        <dbReference type="ARBA" id="ARBA00023273"/>
    </source>
</evidence>
<feature type="domain" description="IF140/IFT172/WDR19 TPR" evidence="9">
    <location>
        <begin position="1"/>
        <end position="347"/>
    </location>
</feature>
<dbReference type="SUPFAM" id="SSF48452">
    <property type="entry name" value="TPR-like"/>
    <property type="match status" value="1"/>
</dbReference>
<dbReference type="EMBL" id="JANIIK010000040">
    <property type="protein sequence ID" value="KAJ3607891.1"/>
    <property type="molecule type" value="Genomic_DNA"/>
</dbReference>
<dbReference type="Gene3D" id="1.25.40.470">
    <property type="match status" value="2"/>
</dbReference>
<dbReference type="InterPro" id="IPR056168">
    <property type="entry name" value="TPR_IF140/IFT172/WDR19"/>
</dbReference>
<evidence type="ECO:0000256" key="7">
    <source>
        <dbReference type="SAM" id="MobiDB-lite"/>
    </source>
</evidence>
<dbReference type="GO" id="GO:0035721">
    <property type="term" value="P:intraciliary retrograde transport"/>
    <property type="evidence" value="ECO:0007669"/>
    <property type="project" value="TreeGrafter"/>
</dbReference>
<evidence type="ECO:0000256" key="3">
    <source>
        <dbReference type="ARBA" id="ARBA00022737"/>
    </source>
</evidence>
<dbReference type="GO" id="GO:0005930">
    <property type="term" value="C:axoneme"/>
    <property type="evidence" value="ECO:0007669"/>
    <property type="project" value="TreeGrafter"/>
</dbReference>
<keyword evidence="11" id="KW-1185">Reference proteome</keyword>
<dbReference type="Pfam" id="PF24762">
    <property type="entry name" value="TPR_IF140-IFT172"/>
    <property type="match status" value="1"/>
</dbReference>
<evidence type="ECO:0000259" key="8">
    <source>
        <dbReference type="Pfam" id="PF24760"/>
    </source>
</evidence>
<organism evidence="10 11">
    <name type="scientific">Muraenolepis orangiensis</name>
    <name type="common">Patagonian moray cod</name>
    <dbReference type="NCBI Taxonomy" id="630683"/>
    <lineage>
        <taxon>Eukaryota</taxon>
        <taxon>Metazoa</taxon>
        <taxon>Chordata</taxon>
        <taxon>Craniata</taxon>
        <taxon>Vertebrata</taxon>
        <taxon>Euteleostomi</taxon>
        <taxon>Actinopterygii</taxon>
        <taxon>Neopterygii</taxon>
        <taxon>Teleostei</taxon>
        <taxon>Neoteleostei</taxon>
        <taxon>Acanthomorphata</taxon>
        <taxon>Zeiogadaria</taxon>
        <taxon>Gadariae</taxon>
        <taxon>Gadiformes</taxon>
        <taxon>Muraenolepidoidei</taxon>
        <taxon>Muraenolepididae</taxon>
        <taxon>Muraenolepis</taxon>
    </lineage>
</organism>
<keyword evidence="2" id="KW-0853">WD repeat</keyword>
<dbReference type="AlphaFoldDB" id="A0A9Q0EL78"/>
<evidence type="ECO:0000259" key="9">
    <source>
        <dbReference type="Pfam" id="PF24762"/>
    </source>
</evidence>
<evidence type="ECO:0000256" key="6">
    <source>
        <dbReference type="SAM" id="Coils"/>
    </source>
</evidence>
<keyword evidence="3" id="KW-0677">Repeat</keyword>